<dbReference type="Pfam" id="PF04130">
    <property type="entry name" value="GCP_C_terminal"/>
    <property type="match status" value="1"/>
</dbReference>
<proteinExistence type="inferred from homology"/>
<dbReference type="InterPro" id="IPR042241">
    <property type="entry name" value="GCP_C_sf"/>
</dbReference>
<gene>
    <name evidence="10" type="ORF">FTJAE_1000</name>
</gene>
<accession>A0A8H5SCP5</accession>
<reference evidence="10 11" key="1">
    <citation type="submission" date="2020-05" db="EMBL/GenBank/DDBJ databases">
        <title>Identification and distribution of gene clusters putatively required for synthesis of sphingolipid metabolism inhibitors in phylogenetically diverse species of the filamentous fungus Fusarium.</title>
        <authorList>
            <person name="Kim H.-S."/>
            <person name="Busman M."/>
            <person name="Brown D.W."/>
            <person name="Divon H."/>
            <person name="Uhlig S."/>
            <person name="Proctor R.H."/>
        </authorList>
    </citation>
    <scope>NUCLEOTIDE SEQUENCE [LARGE SCALE GENOMIC DNA]</scope>
    <source>
        <strain evidence="10 11">NRRL 66243</strain>
    </source>
</reference>
<evidence type="ECO:0000259" key="8">
    <source>
        <dbReference type="Pfam" id="PF06911"/>
    </source>
</evidence>
<dbReference type="Pfam" id="PF06911">
    <property type="entry name" value="Senescence"/>
    <property type="match status" value="1"/>
</dbReference>
<evidence type="ECO:0000256" key="2">
    <source>
        <dbReference type="ARBA" id="ARBA00010337"/>
    </source>
</evidence>
<evidence type="ECO:0000256" key="4">
    <source>
        <dbReference type="ARBA" id="ARBA00022701"/>
    </source>
</evidence>
<evidence type="ECO:0000259" key="9">
    <source>
        <dbReference type="Pfam" id="PF17681"/>
    </source>
</evidence>
<evidence type="ECO:0000256" key="1">
    <source>
        <dbReference type="ARBA" id="ARBA00004267"/>
    </source>
</evidence>
<dbReference type="GO" id="GO:0044732">
    <property type="term" value="C:mitotic spindle pole body"/>
    <property type="evidence" value="ECO:0007669"/>
    <property type="project" value="TreeGrafter"/>
</dbReference>
<feature type="domain" description="Gamma tubulin complex component C-terminal" evidence="7">
    <location>
        <begin position="842"/>
        <end position="1311"/>
    </location>
</feature>
<dbReference type="InterPro" id="IPR009686">
    <property type="entry name" value="Senescence/spartin_C"/>
</dbReference>
<dbReference type="GO" id="GO:0000930">
    <property type="term" value="C:gamma-tubulin complex"/>
    <property type="evidence" value="ECO:0007669"/>
    <property type="project" value="TreeGrafter"/>
</dbReference>
<dbReference type="GO" id="GO:0051321">
    <property type="term" value="P:meiotic cell cycle"/>
    <property type="evidence" value="ECO:0007669"/>
    <property type="project" value="TreeGrafter"/>
</dbReference>
<protein>
    <submittedName>
        <fullName evidence="10">Spc97 Spc98 family</fullName>
    </submittedName>
</protein>
<dbReference type="GO" id="GO:0051011">
    <property type="term" value="F:microtubule minus-end binding"/>
    <property type="evidence" value="ECO:0007669"/>
    <property type="project" value="TreeGrafter"/>
</dbReference>
<organism evidence="10 11">
    <name type="scientific">Fusarium tjaetaba</name>
    <dbReference type="NCBI Taxonomy" id="1567544"/>
    <lineage>
        <taxon>Eukaryota</taxon>
        <taxon>Fungi</taxon>
        <taxon>Dikarya</taxon>
        <taxon>Ascomycota</taxon>
        <taxon>Pezizomycotina</taxon>
        <taxon>Sordariomycetes</taxon>
        <taxon>Hypocreomycetidae</taxon>
        <taxon>Hypocreales</taxon>
        <taxon>Nectriaceae</taxon>
        <taxon>Fusarium</taxon>
        <taxon>Fusarium fujikuroi species complex</taxon>
    </lineage>
</organism>
<evidence type="ECO:0000256" key="6">
    <source>
        <dbReference type="SAM" id="MobiDB-lite"/>
    </source>
</evidence>
<evidence type="ECO:0000259" key="7">
    <source>
        <dbReference type="Pfam" id="PF04130"/>
    </source>
</evidence>
<dbReference type="GO" id="GO:0000278">
    <property type="term" value="P:mitotic cell cycle"/>
    <property type="evidence" value="ECO:0007669"/>
    <property type="project" value="TreeGrafter"/>
</dbReference>
<feature type="compositionally biased region" description="Acidic residues" evidence="6">
    <location>
        <begin position="1110"/>
        <end position="1119"/>
    </location>
</feature>
<dbReference type="GO" id="GO:0051225">
    <property type="term" value="P:spindle assembly"/>
    <property type="evidence" value="ECO:0007669"/>
    <property type="project" value="TreeGrafter"/>
</dbReference>
<feature type="region of interest" description="Disordered" evidence="6">
    <location>
        <begin position="1088"/>
        <end position="1149"/>
    </location>
</feature>
<dbReference type="EMBL" id="JAAQRI010000022">
    <property type="protein sequence ID" value="KAF5649258.1"/>
    <property type="molecule type" value="Genomic_DNA"/>
</dbReference>
<sequence length="1323" mass="145399">MSSGHNDPKLLYAVEGINAYHISNGKEQSLTPSGPQTLSLLMVPTSSGFVEPSGSGSDGEEDFYLHLHLPPELDLPLPATTQIYHQPPTSYLIPRWDLGPDSGAFTRIEFPPTNSRSGVQEDVDTFETILAQCTAFLERAAPPQPPRPSEKAQAKAREAAGEQLPAYNPADYNPGEGYVQGSHSSHTGGRIVLIDEEDGSVLGELTDSYQVVEDSKIKPGSKEPVEIALPTDGGQNISVQPVSQPWAEMDMHPAYKKSTIVNSASKASRLIVTTSDVVSRTLQSQADSFTKNTKPLAKPVTFAPTTHAHIRRINNFSNKAATFSATTVGTIGNMAQNLGATVTRRKDGRARGYDKDGNAIDTYKPGVLNKSLMAFNTVVDGIEQAGRNLLTGTSSSVTTVVGHRWGEEAGELSRNLGGGVKNVGLVYIDVTGVSRRAILKSVAKGMVVGKVKGGGEIIVGGTDNNNPNFETREGNGQGSHNTYGDNVSIASGYDPNVLAQRTTAWFMCRFELLGVIIIILREIGDSMRSRKAQDRTTTTIMLHEILLSLSGHPSPLLRTDATRPHALSGVSPAERQLLASAAHLSDVHIKLISYTAQVANSHPSTICRAVATAIDSIHLAAFQRKVLDVEASILQDDPDLVGAYNIVPLTAVIGEFKDWTRRMEWLWEMVQFMLAKNKKGETCHGAQLMDRLRVELQSGYRDVQETAMSLVTVAETAWLKQVSAWILYGRLPSFGGDDFFVQKVEESEEEYISRSSLLPAFVTPATASSMLFIGKSLNHIRVKSSVDSGLRGLDHLSSKLQELSSLSFPLKSTSFSRAIIAVRISLSENTLQKLLPLAKVTEMLQLLRDFFLLGRGEFAMQLTHEADEKIRSRWRRADNLAYEKGDGLKNVTVKEGEVAAVLARTWAVLASMQGQHAEEDEQLELARDLLRLNLTKSKATPNFGSGSGLSRDAASLLSESPFRNLLFSVPSLLSIQIPPPLDMVLSPPDIQIYSCINAYLLSMRRAHIRLTDLWKITSLRRQYPTAKGDREHIILLRKRWTSRSSSMRSSWTTASAAIFFLAETEAYLQTEIVAGLWEGFHEWLTANDPKHGQSRAPTPTKLQDESGGADIEEEEDDDLWLGNENDKPTAQDDSPKARDSTPPQDPQTLSTAHRLYLRTLIHRLLLTQPTFTQPLYNLLIHIDHLVAHLHRLHAIYTSIDLETDAGVVDAFVDLESEERDVKRRLHDIESRVRSGIEDVVAALRALESDPIFTAEWEGDTAPATATEADEEDQRDGRARDTDDAEERGGFTAARVGGINRLLMKLDFGTWFGRPDGHDDVEQL</sequence>
<dbReference type="Pfam" id="PF17681">
    <property type="entry name" value="GCP_N_terminal"/>
    <property type="match status" value="1"/>
</dbReference>
<dbReference type="GO" id="GO:0043015">
    <property type="term" value="F:gamma-tubulin binding"/>
    <property type="evidence" value="ECO:0007669"/>
    <property type="project" value="InterPro"/>
</dbReference>
<feature type="region of interest" description="Disordered" evidence="6">
    <location>
        <begin position="1256"/>
        <end position="1290"/>
    </location>
</feature>
<evidence type="ECO:0000313" key="10">
    <source>
        <dbReference type="EMBL" id="KAF5649258.1"/>
    </source>
</evidence>
<feature type="compositionally biased region" description="Basic and acidic residues" evidence="6">
    <location>
        <begin position="1124"/>
        <end position="1139"/>
    </location>
</feature>
<dbReference type="PANTHER" id="PTHR19302:SF27">
    <property type="entry name" value="GAMMA-TUBULIN COMPLEX COMPONENT 4"/>
    <property type="match status" value="1"/>
</dbReference>
<keyword evidence="5" id="KW-0206">Cytoskeleton</keyword>
<keyword evidence="4" id="KW-0493">Microtubule</keyword>
<keyword evidence="11" id="KW-1185">Reference proteome</keyword>
<feature type="domain" description="Gamma tubulin complex component protein N-terminal" evidence="9">
    <location>
        <begin position="542"/>
        <end position="793"/>
    </location>
</feature>
<comment type="caution">
    <text evidence="10">The sequence shown here is derived from an EMBL/GenBank/DDBJ whole genome shotgun (WGS) entry which is preliminary data.</text>
</comment>
<feature type="domain" description="Senescence" evidence="8">
    <location>
        <begin position="258"/>
        <end position="444"/>
    </location>
</feature>
<dbReference type="OrthoDB" id="78652at2759"/>
<dbReference type="Proteomes" id="UP000530670">
    <property type="component" value="Unassembled WGS sequence"/>
</dbReference>
<name>A0A8H5SCP5_9HYPO</name>
<comment type="subcellular location">
    <subcellularLocation>
        <location evidence="1">Cytoplasm</location>
        <location evidence="1">Cytoskeleton</location>
        <location evidence="1">Microtubule organizing center</location>
    </subcellularLocation>
</comment>
<dbReference type="GO" id="GO:0000922">
    <property type="term" value="C:spindle pole"/>
    <property type="evidence" value="ECO:0007669"/>
    <property type="project" value="InterPro"/>
</dbReference>
<dbReference type="RefSeq" id="XP_037211867.1">
    <property type="nucleotide sequence ID" value="XM_037342800.1"/>
</dbReference>
<feature type="compositionally biased region" description="Basic and acidic residues" evidence="6">
    <location>
        <begin position="148"/>
        <end position="160"/>
    </location>
</feature>
<dbReference type="InterPro" id="IPR041470">
    <property type="entry name" value="GCP_N"/>
</dbReference>
<dbReference type="GO" id="GO:0007020">
    <property type="term" value="P:microtubule nucleation"/>
    <property type="evidence" value="ECO:0007669"/>
    <property type="project" value="InterPro"/>
</dbReference>
<dbReference type="GeneID" id="59295070"/>
<dbReference type="GO" id="GO:0031122">
    <property type="term" value="P:cytoplasmic microtubule organization"/>
    <property type="evidence" value="ECO:0007669"/>
    <property type="project" value="TreeGrafter"/>
</dbReference>
<dbReference type="InterPro" id="IPR040457">
    <property type="entry name" value="GCP_C"/>
</dbReference>
<evidence type="ECO:0000313" key="11">
    <source>
        <dbReference type="Proteomes" id="UP000530670"/>
    </source>
</evidence>
<dbReference type="InterPro" id="IPR007259">
    <property type="entry name" value="GCP"/>
</dbReference>
<dbReference type="Gene3D" id="1.20.120.1900">
    <property type="entry name" value="Gamma-tubulin complex, C-terminal domain"/>
    <property type="match status" value="1"/>
</dbReference>
<evidence type="ECO:0000256" key="5">
    <source>
        <dbReference type="ARBA" id="ARBA00023212"/>
    </source>
</evidence>
<dbReference type="GO" id="GO:0005874">
    <property type="term" value="C:microtubule"/>
    <property type="evidence" value="ECO:0007669"/>
    <property type="project" value="UniProtKB-KW"/>
</dbReference>
<dbReference type="PANTHER" id="PTHR19302">
    <property type="entry name" value="GAMMA TUBULIN COMPLEX PROTEIN"/>
    <property type="match status" value="1"/>
</dbReference>
<evidence type="ECO:0000256" key="3">
    <source>
        <dbReference type="ARBA" id="ARBA00022490"/>
    </source>
</evidence>
<keyword evidence="3" id="KW-0963">Cytoplasm</keyword>
<feature type="region of interest" description="Disordered" evidence="6">
    <location>
        <begin position="140"/>
        <end position="160"/>
    </location>
</feature>
<comment type="similarity">
    <text evidence="2">Belongs to the TUBGCP family.</text>
</comment>